<evidence type="ECO:0000313" key="1">
    <source>
        <dbReference type="EMBL" id="SOQ46703.1"/>
    </source>
</evidence>
<sequence length="183" mass="21248">MGRLTYIGHAKVLTKAPDCGRLANSKYMNRHNQVTKIVISNLLYTIDLLSLKFPTTTYKWPLMTKSLFSRREDLSIIHQTCSMRVGDFKLIIRNYKAKFSHDVFFYRLSVMSKMIIIERTVYNSVTVTLVLALGRFQIRTLMHEKCNVMWYGKLLVPSMDLCNSRMTANTNQHNNISLPKTAF</sequence>
<protein>
    <submittedName>
        <fullName evidence="1">SFRICE_012423</fullName>
    </submittedName>
</protein>
<dbReference type="EMBL" id="ODYU01005643">
    <property type="protein sequence ID" value="SOQ46703.1"/>
    <property type="molecule type" value="Genomic_DNA"/>
</dbReference>
<organism evidence="1">
    <name type="scientific">Spodoptera frugiperda</name>
    <name type="common">Fall armyworm</name>
    <dbReference type="NCBI Taxonomy" id="7108"/>
    <lineage>
        <taxon>Eukaryota</taxon>
        <taxon>Metazoa</taxon>
        <taxon>Ecdysozoa</taxon>
        <taxon>Arthropoda</taxon>
        <taxon>Hexapoda</taxon>
        <taxon>Insecta</taxon>
        <taxon>Pterygota</taxon>
        <taxon>Neoptera</taxon>
        <taxon>Endopterygota</taxon>
        <taxon>Lepidoptera</taxon>
        <taxon>Glossata</taxon>
        <taxon>Ditrysia</taxon>
        <taxon>Noctuoidea</taxon>
        <taxon>Noctuidae</taxon>
        <taxon>Amphipyrinae</taxon>
        <taxon>Spodoptera</taxon>
    </lineage>
</organism>
<proteinExistence type="predicted"/>
<accession>A0A2H1W113</accession>
<dbReference type="AlphaFoldDB" id="A0A2H1W113"/>
<gene>
    <name evidence="1" type="ORF">SFRICE_012423</name>
</gene>
<reference evidence="1" key="1">
    <citation type="submission" date="2016-07" db="EMBL/GenBank/DDBJ databases">
        <authorList>
            <person name="Bretaudeau A."/>
        </authorList>
    </citation>
    <scope>NUCLEOTIDE SEQUENCE</scope>
    <source>
        <strain evidence="1">Rice</strain>
        <tissue evidence="1">Whole body</tissue>
    </source>
</reference>
<name>A0A2H1W113_SPOFR</name>